<evidence type="ECO:0000256" key="7">
    <source>
        <dbReference type="ARBA" id="ARBA00023098"/>
    </source>
</evidence>
<dbReference type="AlphaFoldDB" id="A0A317DVC8"/>
<evidence type="ECO:0000256" key="9">
    <source>
        <dbReference type="ARBA" id="ARBA00049152"/>
    </source>
</evidence>
<evidence type="ECO:0000256" key="2">
    <source>
        <dbReference type="ARBA" id="ARBA00022516"/>
    </source>
</evidence>
<name>A0A317DVC8_9PROT</name>
<sequence>MVMFLDFEKPIAELEAKIKELQAMPATQGISIAEDIARLEVKADLLLRQTYAKLTPWQKTQVARHQSRPRFHDYVKMLVEDFVPLAGDRAFGDDKAILGGIGRFRGKPVMVIGHEKGSDTEGRIRHNFGMAKPEGYRKAIRLMELADRFKMGVITLIDTPGAFPGIEAEARGQSEAIARSTEACLKLSVPLVAVIVGEGGSGGAVALATANKVLMLEHAVYSVISPEGCASILWRSAERAQDAAAAMKVTAQDLIKLGVIDGIVSEPLGGAHRDPKAAIASVGHAISTAFNEFKGKDGAAIRRDRRQKFLAMGRTGLVA</sequence>
<keyword evidence="13" id="KW-1185">Reference proteome</keyword>
<keyword evidence="7 10" id="KW-0443">Lipid metabolism</keyword>
<keyword evidence="3 10" id="KW-0808">Transferase</keyword>
<keyword evidence="10" id="KW-0963">Cytoplasm</keyword>
<dbReference type="NCBIfam" id="NF004344">
    <property type="entry name" value="PRK05724.1"/>
    <property type="match status" value="1"/>
</dbReference>
<dbReference type="PANTHER" id="PTHR42853:SF3">
    <property type="entry name" value="ACETYL-COENZYME A CARBOXYLASE CARBOXYL TRANSFERASE SUBUNIT ALPHA, CHLOROPLASTIC"/>
    <property type="match status" value="1"/>
</dbReference>
<evidence type="ECO:0000313" key="12">
    <source>
        <dbReference type="EMBL" id="PWR18628.1"/>
    </source>
</evidence>
<dbReference type="GO" id="GO:0006633">
    <property type="term" value="P:fatty acid biosynthetic process"/>
    <property type="evidence" value="ECO:0007669"/>
    <property type="project" value="UniProtKB-KW"/>
</dbReference>
<dbReference type="PRINTS" id="PR01069">
    <property type="entry name" value="ACCCTRFRASEA"/>
</dbReference>
<evidence type="ECO:0000259" key="11">
    <source>
        <dbReference type="PROSITE" id="PS50989"/>
    </source>
</evidence>
<dbReference type="OrthoDB" id="9808023at2"/>
<keyword evidence="4 10" id="KW-0547">Nucleotide-binding</keyword>
<accession>A0A317DVC8</accession>
<comment type="pathway">
    <text evidence="1 10">Lipid metabolism; malonyl-CoA biosynthesis; malonyl-CoA from acetyl-CoA: step 1/1.</text>
</comment>
<evidence type="ECO:0000256" key="1">
    <source>
        <dbReference type="ARBA" id="ARBA00004956"/>
    </source>
</evidence>
<dbReference type="GO" id="GO:0003989">
    <property type="term" value="F:acetyl-CoA carboxylase activity"/>
    <property type="evidence" value="ECO:0007669"/>
    <property type="project" value="InterPro"/>
</dbReference>
<dbReference type="HAMAP" id="MF_00823">
    <property type="entry name" value="AcetylCoA_CT_alpha"/>
    <property type="match status" value="1"/>
</dbReference>
<evidence type="ECO:0000256" key="4">
    <source>
        <dbReference type="ARBA" id="ARBA00022741"/>
    </source>
</evidence>
<gene>
    <name evidence="10" type="primary">accA</name>
    <name evidence="12" type="ORF">DKG74_18560</name>
</gene>
<dbReference type="GO" id="GO:0005524">
    <property type="term" value="F:ATP binding"/>
    <property type="evidence" value="ECO:0007669"/>
    <property type="project" value="UniProtKB-KW"/>
</dbReference>
<comment type="similarity">
    <text evidence="10">Belongs to the AccA family.</text>
</comment>
<dbReference type="GO" id="GO:0009317">
    <property type="term" value="C:acetyl-CoA carboxylase complex"/>
    <property type="evidence" value="ECO:0007669"/>
    <property type="project" value="InterPro"/>
</dbReference>
<dbReference type="UniPathway" id="UPA00655">
    <property type="reaction ID" value="UER00711"/>
</dbReference>
<dbReference type="SUPFAM" id="SSF52096">
    <property type="entry name" value="ClpP/crotonase"/>
    <property type="match status" value="1"/>
</dbReference>
<dbReference type="GO" id="GO:2001295">
    <property type="term" value="P:malonyl-CoA biosynthetic process"/>
    <property type="evidence" value="ECO:0007669"/>
    <property type="project" value="UniProtKB-UniRule"/>
</dbReference>
<comment type="subunit">
    <text evidence="10">Acetyl-CoA carboxylase is a heterohexamer composed of biotin carboxyl carrier protein (AccB), biotin carboxylase (AccC) and two subunits each of ACCase subunit alpha (AccA) and ACCase subunit beta (AccD).</text>
</comment>
<dbReference type="Gene3D" id="3.90.226.10">
    <property type="entry name" value="2-enoyl-CoA Hydratase, Chain A, domain 1"/>
    <property type="match status" value="1"/>
</dbReference>
<feature type="domain" description="CoA carboxyltransferase C-terminal" evidence="11">
    <location>
        <begin position="38"/>
        <end position="292"/>
    </location>
</feature>
<dbReference type="Pfam" id="PF03255">
    <property type="entry name" value="ACCA"/>
    <property type="match status" value="1"/>
</dbReference>
<comment type="caution">
    <text evidence="12">The sequence shown here is derived from an EMBL/GenBank/DDBJ whole genome shotgun (WGS) entry which is preliminary data.</text>
</comment>
<comment type="catalytic activity">
    <reaction evidence="9 10">
        <text>N(6)-carboxybiotinyl-L-lysyl-[protein] + acetyl-CoA = N(6)-biotinyl-L-lysyl-[protein] + malonyl-CoA</text>
        <dbReference type="Rhea" id="RHEA:54728"/>
        <dbReference type="Rhea" id="RHEA-COMP:10505"/>
        <dbReference type="Rhea" id="RHEA-COMP:10506"/>
        <dbReference type="ChEBI" id="CHEBI:57288"/>
        <dbReference type="ChEBI" id="CHEBI:57384"/>
        <dbReference type="ChEBI" id="CHEBI:83144"/>
        <dbReference type="ChEBI" id="CHEBI:83145"/>
        <dbReference type="EC" id="2.1.3.15"/>
    </reaction>
</comment>
<dbReference type="InterPro" id="IPR029045">
    <property type="entry name" value="ClpP/crotonase-like_dom_sf"/>
</dbReference>
<keyword evidence="6 10" id="KW-0067">ATP-binding</keyword>
<dbReference type="GO" id="GO:0016743">
    <property type="term" value="F:carboxyl- or carbamoyltransferase activity"/>
    <property type="evidence" value="ECO:0007669"/>
    <property type="project" value="UniProtKB-UniRule"/>
</dbReference>
<dbReference type="EMBL" id="QGLE01000013">
    <property type="protein sequence ID" value="PWR18628.1"/>
    <property type="molecule type" value="Genomic_DNA"/>
</dbReference>
<evidence type="ECO:0000256" key="5">
    <source>
        <dbReference type="ARBA" id="ARBA00022832"/>
    </source>
</evidence>
<keyword evidence="8 10" id="KW-0275">Fatty acid biosynthesis</keyword>
<keyword evidence="5 10" id="KW-0276">Fatty acid metabolism</keyword>
<evidence type="ECO:0000256" key="10">
    <source>
        <dbReference type="HAMAP-Rule" id="MF_00823"/>
    </source>
</evidence>
<dbReference type="NCBIfam" id="TIGR00513">
    <property type="entry name" value="accA"/>
    <property type="match status" value="1"/>
</dbReference>
<comment type="function">
    <text evidence="10">Component of the acetyl coenzyme A carboxylase (ACC) complex. First, biotin carboxylase catalyzes the carboxylation of biotin on its carrier protein (BCCP) and then the CO(2) group is transferred by the carboxyltransferase to acetyl-CoA to form malonyl-CoA.</text>
</comment>
<evidence type="ECO:0000313" key="13">
    <source>
        <dbReference type="Proteomes" id="UP000245461"/>
    </source>
</evidence>
<dbReference type="RefSeq" id="WP_109907674.1">
    <property type="nucleotide sequence ID" value="NZ_QGLE01000013.1"/>
</dbReference>
<dbReference type="InterPro" id="IPR011763">
    <property type="entry name" value="COA_CT_C"/>
</dbReference>
<comment type="subcellular location">
    <subcellularLocation>
        <location evidence="10">Cytoplasm</location>
    </subcellularLocation>
</comment>
<dbReference type="InterPro" id="IPR001095">
    <property type="entry name" value="Acetyl_CoA_COase_a_su"/>
</dbReference>
<dbReference type="Proteomes" id="UP000245461">
    <property type="component" value="Unassembled WGS sequence"/>
</dbReference>
<protein>
    <recommendedName>
        <fullName evidence="10">Acetyl-coenzyme A carboxylase carboxyl transferase subunit alpha</fullName>
        <shortName evidence="10">ACCase subunit alpha</shortName>
        <shortName evidence="10">Acetyl-CoA carboxylase carboxyltransferase subunit alpha</shortName>
        <ecNumber evidence="10">2.1.3.15</ecNumber>
    </recommendedName>
</protein>
<reference evidence="12 13" key="1">
    <citation type="submission" date="2018-05" db="EMBL/GenBank/DDBJ databases">
        <title>Zavarzinia sp. HR-AS.</title>
        <authorList>
            <person name="Lee Y."/>
            <person name="Jeon C.O."/>
        </authorList>
    </citation>
    <scope>NUCLEOTIDE SEQUENCE [LARGE SCALE GENOMIC DNA]</scope>
    <source>
        <strain evidence="12 13">HR-AS</strain>
    </source>
</reference>
<dbReference type="EC" id="2.1.3.15" evidence="10"/>
<dbReference type="PROSITE" id="PS50989">
    <property type="entry name" value="COA_CT_CTER"/>
    <property type="match status" value="1"/>
</dbReference>
<evidence type="ECO:0000256" key="3">
    <source>
        <dbReference type="ARBA" id="ARBA00022679"/>
    </source>
</evidence>
<evidence type="ECO:0000256" key="6">
    <source>
        <dbReference type="ARBA" id="ARBA00022840"/>
    </source>
</evidence>
<keyword evidence="2 10" id="KW-0444">Lipid biosynthesis</keyword>
<evidence type="ECO:0000256" key="8">
    <source>
        <dbReference type="ARBA" id="ARBA00023160"/>
    </source>
</evidence>
<organism evidence="12 13">
    <name type="scientific">Zavarzinia aquatilis</name>
    <dbReference type="NCBI Taxonomy" id="2211142"/>
    <lineage>
        <taxon>Bacteria</taxon>
        <taxon>Pseudomonadati</taxon>
        <taxon>Pseudomonadota</taxon>
        <taxon>Alphaproteobacteria</taxon>
        <taxon>Rhodospirillales</taxon>
        <taxon>Zavarziniaceae</taxon>
        <taxon>Zavarzinia</taxon>
    </lineage>
</organism>
<proteinExistence type="inferred from homology"/>
<dbReference type="NCBIfam" id="NF041504">
    <property type="entry name" value="AccA_sub"/>
    <property type="match status" value="1"/>
</dbReference>
<dbReference type="PANTHER" id="PTHR42853">
    <property type="entry name" value="ACETYL-COENZYME A CARBOXYLASE CARBOXYL TRANSFERASE SUBUNIT ALPHA"/>
    <property type="match status" value="1"/>
</dbReference>